<dbReference type="EMBL" id="JBEWTB010000002">
    <property type="protein sequence ID" value="MET4755280.1"/>
    <property type="molecule type" value="Genomic_DNA"/>
</dbReference>
<dbReference type="Pfam" id="PF00089">
    <property type="entry name" value="Trypsin"/>
    <property type="match status" value="1"/>
</dbReference>
<dbReference type="PRINTS" id="PR00722">
    <property type="entry name" value="CHYMOTRYPSIN"/>
</dbReference>
<comment type="caution">
    <text evidence="5">The sequence shown here is derived from an EMBL/GenBank/DDBJ whole genome shotgun (WGS) entry which is preliminary data.</text>
</comment>
<evidence type="ECO:0000256" key="1">
    <source>
        <dbReference type="ARBA" id="ARBA00023157"/>
    </source>
</evidence>
<keyword evidence="2" id="KW-0645">Protease</keyword>
<dbReference type="InterPro" id="IPR001314">
    <property type="entry name" value="Peptidase_S1A"/>
</dbReference>
<dbReference type="InterPro" id="IPR051487">
    <property type="entry name" value="Ser/Thr_Proteases_Immune/Dev"/>
</dbReference>
<evidence type="ECO:0000313" key="5">
    <source>
        <dbReference type="EMBL" id="MET4755280.1"/>
    </source>
</evidence>
<proteinExistence type="predicted"/>
<dbReference type="InterPro" id="IPR033116">
    <property type="entry name" value="TRYPSIN_SER"/>
</dbReference>
<keyword evidence="2" id="KW-0378">Hydrolase</keyword>
<feature type="domain" description="Peptidase S1" evidence="4">
    <location>
        <begin position="58"/>
        <end position="362"/>
    </location>
</feature>
<dbReference type="PROSITE" id="PS00135">
    <property type="entry name" value="TRYPSIN_SER"/>
    <property type="match status" value="1"/>
</dbReference>
<dbReference type="Proteomes" id="UP001549366">
    <property type="component" value="Unassembled WGS sequence"/>
</dbReference>
<evidence type="ECO:0000256" key="3">
    <source>
        <dbReference type="SAM" id="SignalP"/>
    </source>
</evidence>
<keyword evidence="1" id="KW-1015">Disulfide bond</keyword>
<evidence type="ECO:0000259" key="4">
    <source>
        <dbReference type="PROSITE" id="PS50240"/>
    </source>
</evidence>
<evidence type="ECO:0000313" key="6">
    <source>
        <dbReference type="Proteomes" id="UP001549366"/>
    </source>
</evidence>
<gene>
    <name evidence="5" type="ORF">V5J35_000472</name>
</gene>
<sequence length="398" mass="44840">MNKYIQLSSWQYCLPWMLAGLLFVSTSGTGAPVQIGDGVATSPLTEERSDSHHRVRRVVGGQPENWSQYPWLAGLEQISRKERTKLLETSPAPVLSTTSEPDLSTTTPITTTTALLKSSVPTGALPSVLKIKKYKETSDFNCSAVLVHRSWAMTAAHCVDDNKKKALSKFVKLTFLDTAKDKTMVRTSRFYLRHPDFRDKSDRNDIAFILLDKPVDNITPVKIDWRNISDDFIESDKPKAKVCGWGRKEARKDVDPDRLQCASLNLVTGKLCNKHYNPFKHQGFISFSDSELCAGNIVEKKDACYGDSGGPLFKNKMNPETEETEAYLIGIVTHGERCGKKRRPGIYARLSHFEHFGKSILRDGVDCDYVYNFLTERQREKVSAIFSSHSDPLVRQPE</sequence>
<dbReference type="CDD" id="cd00190">
    <property type="entry name" value="Tryp_SPc"/>
    <property type="match status" value="1"/>
</dbReference>
<dbReference type="PANTHER" id="PTHR24256">
    <property type="entry name" value="TRYPTASE-RELATED"/>
    <property type="match status" value="1"/>
</dbReference>
<dbReference type="Gene3D" id="2.40.10.10">
    <property type="entry name" value="Trypsin-like serine proteases"/>
    <property type="match status" value="1"/>
</dbReference>
<accession>A0ABV2SC04</accession>
<feature type="chain" id="PRO_5046986752" description="Peptidase S1 domain-containing protein" evidence="3">
    <location>
        <begin position="31"/>
        <end position="398"/>
    </location>
</feature>
<keyword evidence="2" id="KW-0720">Serine protease</keyword>
<keyword evidence="6" id="KW-1185">Reference proteome</keyword>
<reference evidence="5 6" key="1">
    <citation type="submission" date="2024-06" db="EMBL/GenBank/DDBJ databases">
        <title>Genomic Encyclopedia of Type Strains, Phase V (KMG-V): Genome sequencing to study the core and pangenomes of soil and plant-associated prokaryotes.</title>
        <authorList>
            <person name="Whitman W."/>
        </authorList>
    </citation>
    <scope>NUCLEOTIDE SEQUENCE [LARGE SCALE GENOMIC DNA]</scope>
    <source>
        <strain evidence="5 6">NE40</strain>
    </source>
</reference>
<dbReference type="InterPro" id="IPR018114">
    <property type="entry name" value="TRYPSIN_HIS"/>
</dbReference>
<dbReference type="PROSITE" id="PS50240">
    <property type="entry name" value="TRYPSIN_DOM"/>
    <property type="match status" value="1"/>
</dbReference>
<dbReference type="RefSeq" id="WP_354009720.1">
    <property type="nucleotide sequence ID" value="NZ_JBEWTA010000001.1"/>
</dbReference>
<dbReference type="InterPro" id="IPR001254">
    <property type="entry name" value="Trypsin_dom"/>
</dbReference>
<dbReference type="SMART" id="SM00020">
    <property type="entry name" value="Tryp_SPc"/>
    <property type="match status" value="1"/>
</dbReference>
<dbReference type="PROSITE" id="PS00134">
    <property type="entry name" value="TRYPSIN_HIS"/>
    <property type="match status" value="1"/>
</dbReference>
<name>A0ABV2SC04_9GAMM</name>
<feature type="signal peptide" evidence="3">
    <location>
        <begin position="1"/>
        <end position="30"/>
    </location>
</feature>
<dbReference type="InterPro" id="IPR043504">
    <property type="entry name" value="Peptidase_S1_PA_chymotrypsin"/>
</dbReference>
<dbReference type="SUPFAM" id="SSF50494">
    <property type="entry name" value="Trypsin-like serine proteases"/>
    <property type="match status" value="1"/>
</dbReference>
<protein>
    <recommendedName>
        <fullName evidence="4">Peptidase S1 domain-containing protein</fullName>
    </recommendedName>
</protein>
<dbReference type="InterPro" id="IPR009003">
    <property type="entry name" value="Peptidase_S1_PA"/>
</dbReference>
<organism evidence="5 6">
    <name type="scientific">Endozoicomonas lisbonensis</name>
    <dbReference type="NCBI Taxonomy" id="3120522"/>
    <lineage>
        <taxon>Bacteria</taxon>
        <taxon>Pseudomonadati</taxon>
        <taxon>Pseudomonadota</taxon>
        <taxon>Gammaproteobacteria</taxon>
        <taxon>Oceanospirillales</taxon>
        <taxon>Endozoicomonadaceae</taxon>
        <taxon>Endozoicomonas</taxon>
    </lineage>
</organism>
<keyword evidence="3" id="KW-0732">Signal</keyword>
<evidence type="ECO:0000256" key="2">
    <source>
        <dbReference type="RuleBase" id="RU363034"/>
    </source>
</evidence>